<dbReference type="GO" id="GO:0019731">
    <property type="term" value="P:antibacterial humoral response"/>
    <property type="evidence" value="ECO:0007669"/>
    <property type="project" value="TreeGrafter"/>
</dbReference>
<feature type="non-terminal residue" evidence="5">
    <location>
        <position position="1"/>
    </location>
</feature>
<evidence type="ECO:0000256" key="1">
    <source>
        <dbReference type="ARBA" id="ARBA00022729"/>
    </source>
</evidence>
<dbReference type="PROSITE" id="PS51390">
    <property type="entry name" value="WAP"/>
    <property type="match status" value="3"/>
</dbReference>
<dbReference type="PANTHER" id="PTHR19441:SF30">
    <property type="entry name" value="ELAFIN"/>
    <property type="match status" value="1"/>
</dbReference>
<accession>A0A7K5YP77</accession>
<dbReference type="GO" id="GO:0005615">
    <property type="term" value="C:extracellular space"/>
    <property type="evidence" value="ECO:0007669"/>
    <property type="project" value="TreeGrafter"/>
</dbReference>
<keyword evidence="6" id="KW-1185">Reference proteome</keyword>
<evidence type="ECO:0000259" key="4">
    <source>
        <dbReference type="PROSITE" id="PS51390"/>
    </source>
</evidence>
<evidence type="ECO:0000256" key="2">
    <source>
        <dbReference type="ARBA" id="ARBA00023157"/>
    </source>
</evidence>
<reference evidence="5 6" key="1">
    <citation type="submission" date="2019-09" db="EMBL/GenBank/DDBJ databases">
        <title>Bird 10,000 Genomes (B10K) Project - Family phase.</title>
        <authorList>
            <person name="Zhang G."/>
        </authorList>
    </citation>
    <scope>NUCLEOTIDE SEQUENCE [LARGE SCALE GENOMIC DNA]</scope>
    <source>
        <strain evidence="5">B10K-DU-027-49</strain>
        <tissue evidence="5">Muscle</tissue>
    </source>
</reference>
<dbReference type="Gene3D" id="4.10.75.10">
    <property type="entry name" value="Elafin-like"/>
    <property type="match status" value="3"/>
</dbReference>
<gene>
    <name evidence="5" type="primary">Wap</name>
    <name evidence="5" type="ORF">PTEBUR_R08977</name>
</gene>
<feature type="domain" description="WAP" evidence="4">
    <location>
        <begin position="1"/>
        <end position="46"/>
    </location>
</feature>
<dbReference type="SUPFAM" id="SSF57256">
    <property type="entry name" value="Elafin-like"/>
    <property type="match status" value="3"/>
</dbReference>
<keyword evidence="1" id="KW-0732">Signal</keyword>
<feature type="non-terminal residue" evidence="5">
    <location>
        <position position="142"/>
    </location>
</feature>
<dbReference type="GO" id="GO:0045087">
    <property type="term" value="P:innate immune response"/>
    <property type="evidence" value="ECO:0007669"/>
    <property type="project" value="TreeGrafter"/>
</dbReference>
<dbReference type="InterPro" id="IPR036645">
    <property type="entry name" value="Elafin-like_sf"/>
</dbReference>
<dbReference type="EMBL" id="VYZE01000430">
    <property type="protein sequence ID" value="NWU67079.1"/>
    <property type="molecule type" value="Genomic_DNA"/>
</dbReference>
<dbReference type="Proteomes" id="UP000522270">
    <property type="component" value="Unassembled WGS sequence"/>
</dbReference>
<feature type="domain" description="WAP" evidence="4">
    <location>
        <begin position="99"/>
        <end position="142"/>
    </location>
</feature>
<keyword evidence="2" id="KW-1015">Disulfide bond</keyword>
<evidence type="ECO:0000256" key="3">
    <source>
        <dbReference type="SAM" id="MobiDB-lite"/>
    </source>
</evidence>
<protein>
    <submittedName>
        <fullName evidence="5">WAP protein</fullName>
    </submittedName>
</protein>
<organism evidence="5 6">
    <name type="scientific">Pterocles burchelli</name>
    <dbReference type="NCBI Taxonomy" id="2585816"/>
    <lineage>
        <taxon>Eukaryota</taxon>
        <taxon>Metazoa</taxon>
        <taxon>Chordata</taxon>
        <taxon>Craniata</taxon>
        <taxon>Vertebrata</taxon>
        <taxon>Euteleostomi</taxon>
        <taxon>Archelosauria</taxon>
        <taxon>Archosauria</taxon>
        <taxon>Dinosauria</taxon>
        <taxon>Saurischia</taxon>
        <taxon>Theropoda</taxon>
        <taxon>Coelurosauria</taxon>
        <taxon>Aves</taxon>
        <taxon>Neognathae</taxon>
        <taxon>Neoaves</taxon>
        <taxon>Columbimorphae</taxon>
        <taxon>Pterocliformes</taxon>
        <taxon>Pteroclidae</taxon>
        <taxon>Pterocles</taxon>
    </lineage>
</organism>
<comment type="caution">
    <text evidence="5">The sequence shown here is derived from an EMBL/GenBank/DDBJ whole genome shotgun (WGS) entry which is preliminary data.</text>
</comment>
<dbReference type="PANTHER" id="PTHR19441">
    <property type="entry name" value="WHEY ACDIC PROTEIN WAP"/>
    <property type="match status" value="1"/>
</dbReference>
<evidence type="ECO:0000313" key="6">
    <source>
        <dbReference type="Proteomes" id="UP000522270"/>
    </source>
</evidence>
<dbReference type="SMART" id="SM00217">
    <property type="entry name" value="WAP"/>
    <property type="match status" value="3"/>
</dbReference>
<feature type="region of interest" description="Disordered" evidence="3">
    <location>
        <begin position="95"/>
        <end position="125"/>
    </location>
</feature>
<feature type="compositionally biased region" description="Basic and acidic residues" evidence="3">
    <location>
        <begin position="96"/>
        <end position="112"/>
    </location>
</feature>
<feature type="domain" description="WAP" evidence="4">
    <location>
        <begin position="47"/>
        <end position="96"/>
    </location>
</feature>
<dbReference type="InterPro" id="IPR050514">
    <property type="entry name" value="WAP_four-disulfide_core"/>
</dbReference>
<sequence>AKAGFCPSRAGLFPSYDCRAWCRHDTDCPGEERCCQRGCDYVCLSPAPEKPGVCPRGEEAPGTAAPCGTACARDEQCPGDEKCCSSRCGRVCSAPEPDKPGECPRVRPRTEPCPEEEEGDSCAHDRDCPRQEKCCFSGCAMR</sequence>
<dbReference type="GO" id="GO:0004867">
    <property type="term" value="F:serine-type endopeptidase inhibitor activity"/>
    <property type="evidence" value="ECO:0007669"/>
    <property type="project" value="TreeGrafter"/>
</dbReference>
<dbReference type="OrthoDB" id="4473401at2759"/>
<dbReference type="InterPro" id="IPR008197">
    <property type="entry name" value="WAP_dom"/>
</dbReference>
<dbReference type="Pfam" id="PF00095">
    <property type="entry name" value="WAP"/>
    <property type="match status" value="3"/>
</dbReference>
<proteinExistence type="predicted"/>
<name>A0A7K5YP77_9AVES</name>
<dbReference type="PRINTS" id="PR00003">
    <property type="entry name" value="4DISULPHCORE"/>
</dbReference>
<evidence type="ECO:0000313" key="5">
    <source>
        <dbReference type="EMBL" id="NWU67079.1"/>
    </source>
</evidence>
<dbReference type="AlphaFoldDB" id="A0A7K5YP77"/>